<reference evidence="5" key="2">
    <citation type="submission" date="2025-08" db="UniProtKB">
        <authorList>
            <consortium name="Ensembl"/>
        </authorList>
    </citation>
    <scope>IDENTIFICATION</scope>
</reference>
<dbReference type="FunFam" id="2.60.40.10:FF:000002">
    <property type="entry name" value="Titin a"/>
    <property type="match status" value="1"/>
</dbReference>
<dbReference type="PROSITE" id="PS50853">
    <property type="entry name" value="FN3"/>
    <property type="match status" value="6"/>
</dbReference>
<dbReference type="PRINTS" id="PR00014">
    <property type="entry name" value="FNTYPEIII"/>
</dbReference>
<evidence type="ECO:0000256" key="1">
    <source>
        <dbReference type="ARBA" id="ARBA00022737"/>
    </source>
</evidence>
<feature type="domain" description="Fibronectin type-III" evidence="4">
    <location>
        <begin position="583"/>
        <end position="676"/>
    </location>
</feature>
<dbReference type="AlphaFoldDB" id="A0A8D0CMM4"/>
<dbReference type="InterPro" id="IPR003961">
    <property type="entry name" value="FN3_dom"/>
</dbReference>
<dbReference type="SUPFAM" id="SSF48726">
    <property type="entry name" value="Immunoglobulin"/>
    <property type="match status" value="3"/>
</dbReference>
<evidence type="ECO:0000256" key="2">
    <source>
        <dbReference type="ARBA" id="ARBA00023319"/>
    </source>
</evidence>
<dbReference type="SMART" id="SM00408">
    <property type="entry name" value="IGc2"/>
    <property type="match status" value="2"/>
</dbReference>
<dbReference type="InterPro" id="IPR036116">
    <property type="entry name" value="FN3_sf"/>
</dbReference>
<reference evidence="5" key="3">
    <citation type="submission" date="2025-09" db="UniProtKB">
        <authorList>
            <consortium name="Ensembl"/>
        </authorList>
    </citation>
    <scope>IDENTIFICATION</scope>
</reference>
<organism evidence="5 6">
    <name type="scientific">Scleropages formosus</name>
    <name type="common">Asian bonytongue</name>
    <name type="synonym">Osteoglossum formosum</name>
    <dbReference type="NCBI Taxonomy" id="113540"/>
    <lineage>
        <taxon>Eukaryota</taxon>
        <taxon>Metazoa</taxon>
        <taxon>Chordata</taxon>
        <taxon>Craniata</taxon>
        <taxon>Vertebrata</taxon>
        <taxon>Euteleostomi</taxon>
        <taxon>Actinopterygii</taxon>
        <taxon>Neopterygii</taxon>
        <taxon>Teleostei</taxon>
        <taxon>Osteoglossocephala</taxon>
        <taxon>Osteoglossomorpha</taxon>
        <taxon>Osteoglossiformes</taxon>
        <taxon>Osteoglossidae</taxon>
        <taxon>Scleropages</taxon>
    </lineage>
</organism>
<sequence length="892" mass="98529">MITGYIVEKRDIPEGRWIKANFTNIIETHFTITGLIENCKYDFRIIAKNAVGTISKPSCNTGPITAKDEAEPPRCSTDPEYIQAIVVNAGESFKLEADVYGRPMPTIQWFKDDKEIENSSRCEIKNTESRTMVENLAEGAMYYFRVMAENEYGVSQPIETKSAVRVCEVPLSVRNVTLTDVTKVSASLAWEKPEHDGGSRIMGYAIEMQVKGTDKWTVATSTKTCEGTVAGLISGQEYLFRVLAYNEKGKSDPKILATPVTANDLTVEPSFKLLFNTYSVKSGDDLKIEIMVTGCPKPKITWMKDGLSLKQTTRINPINTPTSTILQIKEACKDDFGKYSVTATNCAGDSKEEIVIIVFDKPGPPTGPIQINDVTNNSVTVSWEPPEYKECFIARDPCDSPGTPEPVIICRNHVTLQWMKPQYDGGSKVTGYIIEKRDLPEGRWMKANFTNVAETEFTVTGLSEGEKYEFRIIARNAAGIFSQPSESTGPIADVVVINAGCTLALDANVYGKPEPDVIWLKDGKKFEVTTQKVDIKTTSKSTVLIVKDCTREDSGCYNLILSNIGGTKTIPITVKVLDRPGSPEGPLQVTEVTADACCLSWGEPLQDGGAAVDHYIVEKRDTSKLSWTVVKPKVKALSCKVTNLLVGNEYIFRTMAVNKYGISEPLESEPVTAKHPFKPPSPPSMPEATCITGDSMVIKWEQPEYNGGSDIHNYHLEKRDKDGVRWTKCNKTELSDLNFKVTGLTEGHFYEFRVSAENEAGVGPPSEPSLFYRACNVTDHTSSTVTLSWSKPLDDGGAYIKGYIVEMKEVTHEDWSTCTPSTGIQATQYKVEKLKENTKYNFRICAFNAEGVGEHADIHGSIAAVEKQEVPEAELDAELRKVVSVRASGTLR</sequence>
<feature type="domain" description="Fibronectin type-III" evidence="4">
    <location>
        <begin position="682"/>
        <end position="777"/>
    </location>
</feature>
<feature type="domain" description="Fibronectin type-III" evidence="4">
    <location>
        <begin position="400"/>
        <end position="497"/>
    </location>
</feature>
<feature type="domain" description="Ig-like" evidence="3">
    <location>
        <begin position="73"/>
        <end position="177"/>
    </location>
</feature>
<dbReference type="SMART" id="SM00409">
    <property type="entry name" value="IG"/>
    <property type="match status" value="3"/>
</dbReference>
<protein>
    <recommendedName>
        <fullName evidence="7">Titin-like</fullName>
    </recommendedName>
</protein>
<reference evidence="5 6" key="1">
    <citation type="submission" date="2019-04" db="EMBL/GenBank/DDBJ databases">
        <authorList>
            <consortium name="Wellcome Sanger Institute Data Sharing"/>
        </authorList>
    </citation>
    <scope>NUCLEOTIDE SEQUENCE [LARGE SCALE GENOMIC DNA]</scope>
</reference>
<evidence type="ECO:0000313" key="6">
    <source>
        <dbReference type="Proteomes" id="UP000694397"/>
    </source>
</evidence>
<dbReference type="PANTHER" id="PTHR14340:SF13">
    <property type="entry name" value="TITIN"/>
    <property type="match status" value="1"/>
</dbReference>
<dbReference type="SUPFAM" id="SSF49265">
    <property type="entry name" value="Fibronectin type III"/>
    <property type="match status" value="6"/>
</dbReference>
<dbReference type="FunFam" id="2.60.40.10:FF:000003">
    <property type="entry name" value="Titin isoform E"/>
    <property type="match status" value="1"/>
</dbReference>
<dbReference type="Proteomes" id="UP000694397">
    <property type="component" value="Chromosome 21"/>
</dbReference>
<dbReference type="FunFam" id="2.60.40.10:FF:000034">
    <property type="entry name" value="Titin isoform A"/>
    <property type="match status" value="1"/>
</dbReference>
<keyword evidence="2" id="KW-0393">Immunoglobulin domain</keyword>
<keyword evidence="6" id="KW-1185">Reference proteome</keyword>
<dbReference type="GeneTree" id="ENSGT01150000286978"/>
<dbReference type="FunFam" id="2.60.40.10:FF:000112">
    <property type="entry name" value="Titin a"/>
    <property type="match status" value="1"/>
</dbReference>
<dbReference type="FunFam" id="2.60.40.10:FF:000031">
    <property type="entry name" value="Myosin-binding protein C, slow type"/>
    <property type="match status" value="1"/>
</dbReference>
<feature type="domain" description="Fibronectin type-III" evidence="4">
    <location>
        <begin position="172"/>
        <end position="264"/>
    </location>
</feature>
<feature type="domain" description="Fibronectin type-III" evidence="4">
    <location>
        <begin position="778"/>
        <end position="867"/>
    </location>
</feature>
<dbReference type="Ensembl" id="ENSSFOT00015072780.1">
    <property type="protein sequence ID" value="ENSSFOP00015077638.1"/>
    <property type="gene ID" value="ENSSFOG00015011154.2"/>
</dbReference>
<dbReference type="Pfam" id="PF00041">
    <property type="entry name" value="fn3"/>
    <property type="match status" value="5"/>
</dbReference>
<evidence type="ECO:0008006" key="7">
    <source>
        <dbReference type="Google" id="ProtNLM"/>
    </source>
</evidence>
<dbReference type="SMART" id="SM00060">
    <property type="entry name" value="FN3"/>
    <property type="match status" value="7"/>
</dbReference>
<evidence type="ECO:0000313" key="5">
    <source>
        <dbReference type="Ensembl" id="ENSSFOP00015077638.1"/>
    </source>
</evidence>
<dbReference type="Gene3D" id="2.60.40.10">
    <property type="entry name" value="Immunoglobulins"/>
    <property type="match status" value="10"/>
</dbReference>
<dbReference type="InterPro" id="IPR007110">
    <property type="entry name" value="Ig-like_dom"/>
</dbReference>
<dbReference type="InterPro" id="IPR036179">
    <property type="entry name" value="Ig-like_dom_sf"/>
</dbReference>
<evidence type="ECO:0000259" key="3">
    <source>
        <dbReference type="PROSITE" id="PS50835"/>
    </source>
</evidence>
<keyword evidence="1" id="KW-0677">Repeat</keyword>
<feature type="domain" description="Ig-like" evidence="3">
    <location>
        <begin position="269"/>
        <end position="357"/>
    </location>
</feature>
<name>A0A8D0CMM4_SCLFO</name>
<dbReference type="FunFam" id="2.60.40.10:FF:000011">
    <property type="entry name" value="Titin b"/>
    <property type="match status" value="1"/>
</dbReference>
<dbReference type="FunFam" id="2.60.40.10:FF:000135">
    <property type="entry name" value="Titin a"/>
    <property type="match status" value="1"/>
</dbReference>
<dbReference type="Pfam" id="PF07679">
    <property type="entry name" value="I-set"/>
    <property type="match status" value="3"/>
</dbReference>
<proteinExistence type="predicted"/>
<dbReference type="PANTHER" id="PTHR14340">
    <property type="entry name" value="MICROFIBRIL-ASSOCIATED GLYCOPROTEIN 3"/>
    <property type="match status" value="1"/>
</dbReference>
<dbReference type="CDD" id="cd00063">
    <property type="entry name" value="FN3"/>
    <property type="match status" value="7"/>
</dbReference>
<evidence type="ECO:0000259" key="4">
    <source>
        <dbReference type="PROSITE" id="PS50853"/>
    </source>
</evidence>
<dbReference type="InterPro" id="IPR003599">
    <property type="entry name" value="Ig_sub"/>
</dbReference>
<dbReference type="InterPro" id="IPR013783">
    <property type="entry name" value="Ig-like_fold"/>
</dbReference>
<dbReference type="PROSITE" id="PS50835">
    <property type="entry name" value="IG_LIKE"/>
    <property type="match status" value="3"/>
</dbReference>
<feature type="domain" description="Ig-like" evidence="3">
    <location>
        <begin position="484"/>
        <end position="573"/>
    </location>
</feature>
<feature type="domain" description="Fibronectin type-III" evidence="4">
    <location>
        <begin position="1"/>
        <end position="69"/>
    </location>
</feature>
<accession>A0A8D0CMM4</accession>
<dbReference type="InterPro" id="IPR003598">
    <property type="entry name" value="Ig_sub2"/>
</dbReference>
<dbReference type="InterPro" id="IPR013098">
    <property type="entry name" value="Ig_I-set"/>
</dbReference>